<organism evidence="2">
    <name type="scientific">uncultured Solirubrobacteraceae bacterium</name>
    <dbReference type="NCBI Taxonomy" id="1162706"/>
    <lineage>
        <taxon>Bacteria</taxon>
        <taxon>Bacillati</taxon>
        <taxon>Actinomycetota</taxon>
        <taxon>Thermoleophilia</taxon>
        <taxon>Solirubrobacterales</taxon>
        <taxon>Solirubrobacteraceae</taxon>
        <taxon>environmental samples</taxon>
    </lineage>
</organism>
<feature type="compositionally biased region" description="Basic and acidic residues" evidence="1">
    <location>
        <begin position="123"/>
        <end position="138"/>
    </location>
</feature>
<feature type="region of interest" description="Disordered" evidence="1">
    <location>
        <begin position="1"/>
        <end position="156"/>
    </location>
</feature>
<proteinExistence type="predicted"/>
<reference evidence="2" key="1">
    <citation type="submission" date="2020-02" db="EMBL/GenBank/DDBJ databases">
        <authorList>
            <person name="Meier V. D."/>
        </authorList>
    </citation>
    <scope>NUCLEOTIDE SEQUENCE</scope>
    <source>
        <strain evidence="2">AVDCRST_MAG53</strain>
    </source>
</reference>
<sequence length="156" mass="16810">DGQPAGLAPGLGRRTAPGQRRRARRRRRCRCSPRGRGLRDRDRGSRWRDGGCEPGREVASGHHGRGASGNGRRRGQRLGRPRAADRARRAAQRPGGADGSRAGRGGWRTRDAHRDRLRARGRPAGDRCRDMGGARRDAGWQPAGCGGVGRASSVAV</sequence>
<feature type="non-terminal residue" evidence="2">
    <location>
        <position position="1"/>
    </location>
</feature>
<dbReference type="EMBL" id="CADCVR010000071">
    <property type="protein sequence ID" value="CAA9504882.1"/>
    <property type="molecule type" value="Genomic_DNA"/>
</dbReference>
<feature type="compositionally biased region" description="Basic residues" evidence="1">
    <location>
        <begin position="71"/>
        <end position="80"/>
    </location>
</feature>
<feature type="compositionally biased region" description="Gly residues" evidence="1">
    <location>
        <begin position="96"/>
        <end position="106"/>
    </location>
</feature>
<protein>
    <submittedName>
        <fullName evidence="2">Uncharacterized protein</fullName>
    </submittedName>
</protein>
<feature type="compositionally biased region" description="Basic and acidic residues" evidence="1">
    <location>
        <begin position="37"/>
        <end position="60"/>
    </location>
</feature>
<evidence type="ECO:0000256" key="1">
    <source>
        <dbReference type="SAM" id="MobiDB-lite"/>
    </source>
</evidence>
<feature type="compositionally biased region" description="Basic residues" evidence="1">
    <location>
        <begin position="19"/>
        <end position="33"/>
    </location>
</feature>
<gene>
    <name evidence="2" type="ORF">AVDCRST_MAG53-2373</name>
</gene>
<feature type="non-terminal residue" evidence="2">
    <location>
        <position position="156"/>
    </location>
</feature>
<dbReference type="AlphaFoldDB" id="A0A6J4STF7"/>
<accession>A0A6J4STF7</accession>
<evidence type="ECO:0000313" key="2">
    <source>
        <dbReference type="EMBL" id="CAA9504882.1"/>
    </source>
</evidence>
<name>A0A6J4STF7_9ACTN</name>